<dbReference type="Pfam" id="PF01359">
    <property type="entry name" value="Transposase_1"/>
    <property type="match status" value="1"/>
</dbReference>
<feature type="region of interest" description="Disordered" evidence="1">
    <location>
        <begin position="357"/>
        <end position="381"/>
    </location>
</feature>
<dbReference type="STRING" id="29170.A0A368G4A9"/>
<protein>
    <submittedName>
        <fullName evidence="3">Tc5 transposase</fullName>
    </submittedName>
</protein>
<feature type="compositionally biased region" description="Polar residues" evidence="1">
    <location>
        <begin position="360"/>
        <end position="373"/>
    </location>
</feature>
<evidence type="ECO:0000256" key="1">
    <source>
        <dbReference type="SAM" id="MobiDB-lite"/>
    </source>
</evidence>
<dbReference type="GO" id="GO:0000014">
    <property type="term" value="F:single-stranded DNA endodeoxyribonuclease activity"/>
    <property type="evidence" value="ECO:0007669"/>
    <property type="project" value="TreeGrafter"/>
</dbReference>
<evidence type="ECO:0000313" key="3">
    <source>
        <dbReference type="EMBL" id="RCN39284.1"/>
    </source>
</evidence>
<feature type="region of interest" description="Disordered" evidence="1">
    <location>
        <begin position="154"/>
        <end position="195"/>
    </location>
</feature>
<accession>A0A368G4A9</accession>
<dbReference type="InterPro" id="IPR036397">
    <property type="entry name" value="RNaseH_sf"/>
</dbReference>
<organism evidence="3 4">
    <name type="scientific">Ancylostoma caninum</name>
    <name type="common">Dog hookworm</name>
    <dbReference type="NCBI Taxonomy" id="29170"/>
    <lineage>
        <taxon>Eukaryota</taxon>
        <taxon>Metazoa</taxon>
        <taxon>Ecdysozoa</taxon>
        <taxon>Nematoda</taxon>
        <taxon>Chromadorea</taxon>
        <taxon>Rhabditida</taxon>
        <taxon>Rhabditina</taxon>
        <taxon>Rhabditomorpha</taxon>
        <taxon>Strongyloidea</taxon>
        <taxon>Ancylostomatidae</taxon>
        <taxon>Ancylostomatinae</taxon>
        <taxon>Ancylostoma</taxon>
    </lineage>
</organism>
<feature type="compositionally biased region" description="Polar residues" evidence="1">
    <location>
        <begin position="161"/>
        <end position="170"/>
    </location>
</feature>
<dbReference type="GO" id="GO:0006303">
    <property type="term" value="P:double-strand break repair via nonhomologous end joining"/>
    <property type="evidence" value="ECO:0007669"/>
    <property type="project" value="TreeGrafter"/>
</dbReference>
<dbReference type="InterPro" id="IPR052709">
    <property type="entry name" value="Transposase-MT_Hybrid"/>
</dbReference>
<feature type="region of interest" description="Disordered" evidence="1">
    <location>
        <begin position="1057"/>
        <end position="1093"/>
    </location>
</feature>
<evidence type="ECO:0000259" key="2">
    <source>
        <dbReference type="Pfam" id="PF25375"/>
    </source>
</evidence>
<feature type="domain" description="Lin-15A/B-like" evidence="2">
    <location>
        <begin position="575"/>
        <end position="646"/>
    </location>
</feature>
<dbReference type="Proteomes" id="UP000252519">
    <property type="component" value="Unassembled WGS sequence"/>
</dbReference>
<dbReference type="InterPro" id="IPR001888">
    <property type="entry name" value="Transposase_1"/>
</dbReference>
<dbReference type="GO" id="GO:0035861">
    <property type="term" value="C:site of double-strand break"/>
    <property type="evidence" value="ECO:0007669"/>
    <property type="project" value="TreeGrafter"/>
</dbReference>
<evidence type="ECO:0000313" key="4">
    <source>
        <dbReference type="Proteomes" id="UP000252519"/>
    </source>
</evidence>
<dbReference type="Pfam" id="PF25375">
    <property type="entry name" value="Lin-15B"/>
    <property type="match status" value="1"/>
</dbReference>
<gene>
    <name evidence="3" type="ORF">ANCCAN_14812</name>
</gene>
<reference evidence="3 4" key="1">
    <citation type="submission" date="2014-10" db="EMBL/GenBank/DDBJ databases">
        <title>Draft genome of the hookworm Ancylostoma caninum.</title>
        <authorList>
            <person name="Mitreva M."/>
        </authorList>
    </citation>
    <scope>NUCLEOTIDE SEQUENCE [LARGE SCALE GENOMIC DNA]</scope>
    <source>
        <strain evidence="3 4">Baltimore</strain>
    </source>
</reference>
<dbReference type="PANTHER" id="PTHR46060:SF2">
    <property type="entry name" value="HISTONE-LYSINE N-METHYLTRANSFERASE SETMAR"/>
    <property type="match status" value="1"/>
</dbReference>
<dbReference type="GO" id="GO:0046975">
    <property type="term" value="F:histone H3K36 methyltransferase activity"/>
    <property type="evidence" value="ECO:0007669"/>
    <property type="project" value="TreeGrafter"/>
</dbReference>
<dbReference type="OrthoDB" id="9970333at2759"/>
<dbReference type="GO" id="GO:0003690">
    <property type="term" value="F:double-stranded DNA binding"/>
    <property type="evidence" value="ECO:0007669"/>
    <property type="project" value="TreeGrafter"/>
</dbReference>
<feature type="region of interest" description="Disordered" evidence="1">
    <location>
        <begin position="888"/>
        <end position="914"/>
    </location>
</feature>
<dbReference type="GO" id="GO:0015074">
    <property type="term" value="P:DNA integration"/>
    <property type="evidence" value="ECO:0007669"/>
    <property type="project" value="TreeGrafter"/>
</dbReference>
<comment type="caution">
    <text evidence="3">The sequence shown here is derived from an EMBL/GenBank/DDBJ whole genome shotgun (WGS) entry which is preliminary data.</text>
</comment>
<dbReference type="Gene3D" id="3.30.420.10">
    <property type="entry name" value="Ribonuclease H-like superfamily/Ribonuclease H"/>
    <property type="match status" value="1"/>
</dbReference>
<feature type="region of interest" description="Disordered" evidence="1">
    <location>
        <begin position="764"/>
        <end position="799"/>
    </location>
</feature>
<dbReference type="GO" id="GO:0000793">
    <property type="term" value="C:condensed chromosome"/>
    <property type="evidence" value="ECO:0007669"/>
    <property type="project" value="TreeGrafter"/>
</dbReference>
<dbReference type="GO" id="GO:0003697">
    <property type="term" value="F:single-stranded DNA binding"/>
    <property type="evidence" value="ECO:0007669"/>
    <property type="project" value="TreeGrafter"/>
</dbReference>
<dbReference type="GO" id="GO:0044774">
    <property type="term" value="P:mitotic DNA integrity checkpoint signaling"/>
    <property type="evidence" value="ECO:0007669"/>
    <property type="project" value="TreeGrafter"/>
</dbReference>
<dbReference type="GO" id="GO:0042800">
    <property type="term" value="F:histone H3K4 methyltransferase activity"/>
    <property type="evidence" value="ECO:0007669"/>
    <property type="project" value="TreeGrafter"/>
</dbReference>
<dbReference type="GO" id="GO:0005634">
    <property type="term" value="C:nucleus"/>
    <property type="evidence" value="ECO:0007669"/>
    <property type="project" value="TreeGrafter"/>
</dbReference>
<dbReference type="InterPro" id="IPR057432">
    <property type="entry name" value="Lin-15A/B-like_dom"/>
</dbReference>
<dbReference type="PANTHER" id="PTHR46060">
    <property type="entry name" value="MARINER MOS1 TRANSPOSASE-LIKE PROTEIN"/>
    <property type="match status" value="1"/>
</dbReference>
<name>A0A368G4A9_ANCCA</name>
<sequence length="1392" mass="157816">MAVNEERIDFGGDVCLEPLFKDEHEQQAALLEKTSAVDLLAHSFEVEEESLPPEDVKPSSWENIRRHLDRAIYLFQALRIILRTDFIPRNFLPRKRRNGNQGLEPLFKDEHEQKAALLEKTSAADLLTHSFEVEEELLPPVDVKPSCSTDCSTNRLHRSEISSSHESQLLESGDSVKTVGSLGEESSHDDSRPRSRVCTLCGTIRAEEETRSGSANVRQNLVLMSCLLLSNVADMESAKPTYEGLLNRRRRLCKLHYVQAANWIGAEVQKLWGKFPIHGLFGIPRKTLTTLLDRLQYCVNALGMGERLAVDDIARFYGDCLKKYRQMEGWKEEALQNKEEITQASLEAIQTIMAEATPADSPSSTVQNPTKKTPQNKDSEVDSGRRMICALCGISWPHFEMRCSEFNRPQNAMLLSSLVVKGTMDLNSAVRLYEALEVERKYMCKSHYMEAAAFINGDLRLNRNLSDNINTVASGNNVDLLSRLQAVVQTLDEQIILRTCDLVRFGGEIIASHRKEAAKKELGSTIEQVLNSFLNEEMPPPPNTPAQGDIKTEPGTSGNHLDTTFVDQCKRRTYCCALCGLFQPMKELCMTTVPYSRTLIMLSYSLKSNVITPDLAKKFYDDIFRSRQRVCKRHFQETAAYIRDYMVDACGSVPKGGLNDVPPDVLNGLLEDVHKHLSEVEEFVSLEYGDVTDILDFCPPKDRLRNARREQNKDKGLDTRGQDEEKDLELKDEDRDVEMHEFCNSLGETSSTSEMLSDDDEHWLRDDEDLENDDNGKTDPDWETESEIPAPTFRPPQRPGFVTFGSKSVSLEKVKFAIAYYRLGSKGYRPLSTMRHRFRWIRSRNDMEKLRTIEKQVGEKALKKYKKYIAKRLMEDKNAQREKTSFFTVKSEGDESSTTNDAAAANSPNASDEGKISSLRRTFCAVCGTQDVPENMHRPPEEVEHTMVLLACLSMQKVIERPKTKNAHLKPLGVMGRYICERHYIQAAAIIGKKTESLWGKFPREGLCNVPGNILCNLVRDLRVHSDNIDKDVVLTSNHVVGFFDDCLVTYYGSKGRKSGEKEGNNEQVLPSSGGCHAKDAPGPESLFEDEQEQKAAVLEEANTADLVARSSSHSIKVEEESLPAEDVKPSCSRDCCANQPHSSDNHSLEEEQQLESGDPVKQEDGFCGTQPVLAEEQRYIRLQNCASLLERSSKELFLSRLVTFGESWIIYDMEEETARCVNEKELPKKLEPHQRKLLVAVWWTAAGAVHHAFHRNPGAIVEEWYCEELVAMHKKLPLQQRALRNSKSLVYLYDKEHPNVSSVTVRNLYELGYEVLDYPSHSPDLLPSEYHLFPEFNEYLCHQVFSSVKDVEDSFQCFLETRTGTFFSAGINKLVSRWKKCVEANGNYFDE</sequence>
<keyword evidence="4" id="KW-1185">Reference proteome</keyword>
<dbReference type="GO" id="GO:0044547">
    <property type="term" value="F:DNA topoisomerase binding"/>
    <property type="evidence" value="ECO:0007669"/>
    <property type="project" value="TreeGrafter"/>
</dbReference>
<dbReference type="EMBL" id="JOJR01000347">
    <property type="protein sequence ID" value="RCN39284.1"/>
    <property type="molecule type" value="Genomic_DNA"/>
</dbReference>
<feature type="compositionally biased region" description="Acidic residues" evidence="1">
    <location>
        <begin position="764"/>
        <end position="773"/>
    </location>
</feature>
<proteinExistence type="predicted"/>
<feature type="region of interest" description="Disordered" evidence="1">
    <location>
        <begin position="706"/>
        <end position="734"/>
    </location>
</feature>
<feature type="compositionally biased region" description="Low complexity" evidence="1">
    <location>
        <begin position="896"/>
        <end position="911"/>
    </location>
</feature>
<dbReference type="GO" id="GO:0000729">
    <property type="term" value="P:DNA double-strand break processing"/>
    <property type="evidence" value="ECO:0007669"/>
    <property type="project" value="TreeGrafter"/>
</dbReference>
<dbReference type="GO" id="GO:0031297">
    <property type="term" value="P:replication fork processing"/>
    <property type="evidence" value="ECO:0007669"/>
    <property type="project" value="TreeGrafter"/>
</dbReference>
<feature type="region of interest" description="Disordered" evidence="1">
    <location>
        <begin position="1109"/>
        <end position="1167"/>
    </location>
</feature>